<dbReference type="InterPro" id="IPR028245">
    <property type="entry name" value="PIL1/LSP1"/>
</dbReference>
<feature type="compositionally biased region" description="Polar residues" evidence="3">
    <location>
        <begin position="270"/>
        <end position="280"/>
    </location>
</feature>
<dbReference type="Gene3D" id="1.20.1270.60">
    <property type="entry name" value="Arfaptin homology (AH) domain/BAR domain"/>
    <property type="match status" value="1"/>
</dbReference>
<keyword evidence="6" id="KW-1185">Reference proteome</keyword>
<evidence type="ECO:0000259" key="4">
    <source>
        <dbReference type="Pfam" id="PF13298"/>
    </source>
</evidence>
<feature type="compositionally biased region" description="Acidic residues" evidence="3">
    <location>
        <begin position="321"/>
        <end position="332"/>
    </location>
</feature>
<dbReference type="FunFam" id="1.20.1270.60:FF:000005">
    <property type="entry name" value="Sphingolipid long chain base-responsive pil1"/>
    <property type="match status" value="1"/>
</dbReference>
<feature type="region of interest" description="Disordered" evidence="3">
    <location>
        <begin position="1"/>
        <end position="33"/>
    </location>
</feature>
<feature type="compositionally biased region" description="Polar residues" evidence="3">
    <location>
        <begin position="616"/>
        <end position="626"/>
    </location>
</feature>
<reference evidence="5" key="1">
    <citation type="journal article" date="2023" name="Genome Biol. Evol.">
        <title>First Whole Genome Sequence and Flow Cytometry Genome Size Data for the Lichen-Forming Fungus Ramalina farinacea (Ascomycota).</title>
        <authorList>
            <person name="Llewellyn T."/>
            <person name="Mian S."/>
            <person name="Hill R."/>
            <person name="Leitch I.J."/>
            <person name="Gaya E."/>
        </authorList>
    </citation>
    <scope>NUCLEOTIDE SEQUENCE</scope>
    <source>
        <strain evidence="5">LIQ254RAFAR</strain>
    </source>
</reference>
<keyword evidence="1" id="KW-0597">Phosphoprotein</keyword>
<dbReference type="PANTHER" id="PTHR31962:SF1">
    <property type="entry name" value="SPHINGOLIPID LONG CHAIN BASE-RESPONSIVE PROTEIN PIL1"/>
    <property type="match status" value="1"/>
</dbReference>
<accession>A0AA43QR35</accession>
<keyword evidence="2" id="KW-0175">Coiled coil</keyword>
<proteinExistence type="predicted"/>
<dbReference type="Proteomes" id="UP001161017">
    <property type="component" value="Unassembled WGS sequence"/>
</dbReference>
<dbReference type="EMBL" id="JAPUFD010000013">
    <property type="protein sequence ID" value="MDI1491083.1"/>
    <property type="molecule type" value="Genomic_DNA"/>
</dbReference>
<feature type="region of interest" description="Disordered" evidence="3">
    <location>
        <begin position="270"/>
        <end position="397"/>
    </location>
</feature>
<organism evidence="5 6">
    <name type="scientific">Ramalina farinacea</name>
    <dbReference type="NCBI Taxonomy" id="258253"/>
    <lineage>
        <taxon>Eukaryota</taxon>
        <taxon>Fungi</taxon>
        <taxon>Dikarya</taxon>
        <taxon>Ascomycota</taxon>
        <taxon>Pezizomycotina</taxon>
        <taxon>Lecanoromycetes</taxon>
        <taxon>OSLEUM clade</taxon>
        <taxon>Lecanoromycetidae</taxon>
        <taxon>Lecanorales</taxon>
        <taxon>Lecanorineae</taxon>
        <taxon>Ramalinaceae</taxon>
        <taxon>Ramalina</taxon>
    </lineage>
</organism>
<feature type="coiled-coil region" evidence="2">
    <location>
        <begin position="167"/>
        <end position="194"/>
    </location>
</feature>
<dbReference type="GO" id="GO:0008289">
    <property type="term" value="F:lipid binding"/>
    <property type="evidence" value="ECO:0007669"/>
    <property type="project" value="TreeGrafter"/>
</dbReference>
<dbReference type="GO" id="GO:0006897">
    <property type="term" value="P:endocytosis"/>
    <property type="evidence" value="ECO:0007669"/>
    <property type="project" value="TreeGrafter"/>
</dbReference>
<dbReference type="AlphaFoldDB" id="A0AA43QR35"/>
<protein>
    <submittedName>
        <fullName evidence="5">Lipid-binding protein</fullName>
    </submittedName>
</protein>
<dbReference type="GO" id="GO:0005886">
    <property type="term" value="C:plasma membrane"/>
    <property type="evidence" value="ECO:0007669"/>
    <property type="project" value="TreeGrafter"/>
</dbReference>
<dbReference type="PANTHER" id="PTHR31962">
    <property type="entry name" value="SPHINGOLIPID LONG CHAIN BASE-RESPONSIVE PROTEIN PIL1"/>
    <property type="match status" value="1"/>
</dbReference>
<dbReference type="InterPro" id="IPR014144">
    <property type="entry name" value="LigD_PE_domain"/>
</dbReference>
<evidence type="ECO:0000313" key="5">
    <source>
        <dbReference type="EMBL" id="MDI1491083.1"/>
    </source>
</evidence>
<dbReference type="Pfam" id="PF13298">
    <property type="entry name" value="LigD_N"/>
    <property type="match status" value="1"/>
</dbReference>
<feature type="compositionally biased region" description="Low complexity" evidence="3">
    <location>
        <begin position="642"/>
        <end position="652"/>
    </location>
</feature>
<feature type="compositionally biased region" description="Polar residues" evidence="3">
    <location>
        <begin position="352"/>
        <end position="364"/>
    </location>
</feature>
<evidence type="ECO:0000256" key="2">
    <source>
        <dbReference type="SAM" id="Coils"/>
    </source>
</evidence>
<feature type="compositionally biased region" description="Basic residues" evidence="3">
    <location>
        <begin position="598"/>
        <end position="609"/>
    </location>
</feature>
<feature type="compositionally biased region" description="Low complexity" evidence="3">
    <location>
        <begin position="388"/>
        <end position="397"/>
    </location>
</feature>
<evidence type="ECO:0000256" key="1">
    <source>
        <dbReference type="ARBA" id="ARBA00022553"/>
    </source>
</evidence>
<dbReference type="GO" id="GO:0070941">
    <property type="term" value="P:eisosome assembly"/>
    <property type="evidence" value="ECO:0007669"/>
    <property type="project" value="TreeGrafter"/>
</dbReference>
<feature type="domain" description="DNA ligase D 3'-phosphoesterase" evidence="4">
    <location>
        <begin position="473"/>
        <end position="617"/>
    </location>
</feature>
<dbReference type="InterPro" id="IPR027267">
    <property type="entry name" value="AH/BAR_dom_sf"/>
</dbReference>
<gene>
    <name evidence="5" type="primary">LSP1</name>
    <name evidence="5" type="ORF">OHK93_002289</name>
</gene>
<feature type="compositionally biased region" description="Polar residues" evidence="3">
    <location>
        <begin position="1"/>
        <end position="19"/>
    </location>
</feature>
<feature type="region of interest" description="Disordered" evidence="3">
    <location>
        <begin position="541"/>
        <end position="674"/>
    </location>
</feature>
<name>A0AA43QR35_9LECA</name>
<dbReference type="Pfam" id="PF13805">
    <property type="entry name" value="Pil1"/>
    <property type="match status" value="1"/>
</dbReference>
<comment type="caution">
    <text evidence="5">The sequence shown here is derived from an EMBL/GenBank/DDBJ whole genome shotgun (WGS) entry which is preliminary data.</text>
</comment>
<feature type="compositionally biased region" description="Acidic residues" evidence="3">
    <location>
        <begin position="550"/>
        <end position="563"/>
    </location>
</feature>
<evidence type="ECO:0000313" key="6">
    <source>
        <dbReference type="Proteomes" id="UP001161017"/>
    </source>
</evidence>
<sequence>MHRTYSMRQSRAPTASQIQNPPPPSSSTKSGRFFGKGSVGHAFRKQTAGAFGPDLSKKLSQLVKMEKNVMRSMELVGRERMEVAQQLSIWGEACDDDVSDVTDKLGVLIYEIGELEDQFVDRYDQYRVTIKSIRNIEASVQPSRDRKQKITDQIAQMKYKEPNSPRIVVLEQELVRAEAESLVAEAQLSNITREKLKAAFTYQFDALREHSEKLAIIAGFGKHLLELVDDNPVTPGETREAYDGYEASKAIIQDCEDALTNWVTQNAAVSSKLSTRSRNLSQRRKSRTQGEGVDLSGQDSSMKDRESGLWVPAGDHRGYQDEEEEEEEEEEAAPANGEARGHVEDEDAIPQKATTPPASLRTSISPPPARIRATEASSRPTQQHKSADPAADLPNPAALEAGHTSILPNQQLQYWSTHLSKHINPSPPSPLLPIPAFRDLFTRNAALQPGLCHGSSGGPSNHNGEGGKHFVIHQHDHPIAGLHYDLRLQINGTSSVSWAIMYGLPGDPNSKARNHLIETASASTGSMLIWDTGEYEVLPYHSNTAREPETSSDEDYDGEDSEETLAPSEIRRDHIANHPRQRPSGSTPSEQEKLHQSFQHRKLRLRLHGTRLPPNYTCTLRLSSSAPDVPPPPSRKRKRKPPTTTTVLETPQTTPPPAFDNDDVTVPDPHETQRKTAEDIETRLTNAYPNATNSINSLHQRTCTELGGGERAMVDKETLQVARNEEFYQADLGDGELGK</sequence>
<feature type="compositionally biased region" description="Polar residues" evidence="3">
    <location>
        <begin position="375"/>
        <end position="384"/>
    </location>
</feature>
<evidence type="ECO:0000256" key="3">
    <source>
        <dbReference type="SAM" id="MobiDB-lite"/>
    </source>
</evidence>
<dbReference type="GO" id="GO:0036286">
    <property type="term" value="C:eisosome filament"/>
    <property type="evidence" value="ECO:0007669"/>
    <property type="project" value="TreeGrafter"/>
</dbReference>